<protein>
    <submittedName>
        <fullName evidence="7">N-glycosyltransferase</fullName>
    </submittedName>
</protein>
<dbReference type="NCBIfam" id="TIGR04283">
    <property type="entry name" value="glyco_like_mftF"/>
    <property type="match status" value="1"/>
</dbReference>
<keyword evidence="4 7" id="KW-0808">Transferase</keyword>
<comment type="subcellular location">
    <subcellularLocation>
        <location evidence="1">Cell membrane</location>
    </subcellularLocation>
</comment>
<keyword evidence="3" id="KW-0328">Glycosyltransferase</keyword>
<dbReference type="CDD" id="cd02522">
    <property type="entry name" value="GT_2_like_a"/>
    <property type="match status" value="1"/>
</dbReference>
<feature type="domain" description="Glycosyltransferase 2-like" evidence="6">
    <location>
        <begin position="21"/>
        <end position="136"/>
    </location>
</feature>
<evidence type="ECO:0000256" key="4">
    <source>
        <dbReference type="ARBA" id="ARBA00022679"/>
    </source>
</evidence>
<dbReference type="OrthoDB" id="9806525at2"/>
<evidence type="ECO:0000256" key="5">
    <source>
        <dbReference type="ARBA" id="ARBA00023136"/>
    </source>
</evidence>
<keyword evidence="2" id="KW-1003">Cell membrane</keyword>
<dbReference type="GO" id="GO:0005886">
    <property type="term" value="C:plasma membrane"/>
    <property type="evidence" value="ECO:0007669"/>
    <property type="project" value="UniProtKB-SubCell"/>
</dbReference>
<proteinExistence type="predicted"/>
<dbReference type="InterPro" id="IPR029044">
    <property type="entry name" value="Nucleotide-diphossugar_trans"/>
</dbReference>
<evidence type="ECO:0000256" key="3">
    <source>
        <dbReference type="ARBA" id="ARBA00022676"/>
    </source>
</evidence>
<evidence type="ECO:0000313" key="8">
    <source>
        <dbReference type="Proteomes" id="UP000317243"/>
    </source>
</evidence>
<dbReference type="SUPFAM" id="SSF53448">
    <property type="entry name" value="Nucleotide-diphospho-sugar transferases"/>
    <property type="match status" value="1"/>
</dbReference>
<evidence type="ECO:0000313" key="7">
    <source>
        <dbReference type="EMBL" id="TWT47974.1"/>
    </source>
</evidence>
<keyword evidence="8" id="KW-1185">Reference proteome</keyword>
<dbReference type="Proteomes" id="UP000317243">
    <property type="component" value="Unassembled WGS sequence"/>
</dbReference>
<evidence type="ECO:0000259" key="6">
    <source>
        <dbReference type="Pfam" id="PF00535"/>
    </source>
</evidence>
<organism evidence="7 8">
    <name type="scientific">Thalassoglobus neptunius</name>
    <dbReference type="NCBI Taxonomy" id="1938619"/>
    <lineage>
        <taxon>Bacteria</taxon>
        <taxon>Pseudomonadati</taxon>
        <taxon>Planctomycetota</taxon>
        <taxon>Planctomycetia</taxon>
        <taxon>Planctomycetales</taxon>
        <taxon>Planctomycetaceae</taxon>
        <taxon>Thalassoglobus</taxon>
    </lineage>
</organism>
<reference evidence="7 8" key="1">
    <citation type="submission" date="2019-02" db="EMBL/GenBank/DDBJ databases">
        <title>Deep-cultivation of Planctomycetes and their phenomic and genomic characterization uncovers novel biology.</title>
        <authorList>
            <person name="Wiegand S."/>
            <person name="Jogler M."/>
            <person name="Boedeker C."/>
            <person name="Pinto D."/>
            <person name="Vollmers J."/>
            <person name="Rivas-Marin E."/>
            <person name="Kohn T."/>
            <person name="Peeters S.H."/>
            <person name="Heuer A."/>
            <person name="Rast P."/>
            <person name="Oberbeckmann S."/>
            <person name="Bunk B."/>
            <person name="Jeske O."/>
            <person name="Meyerdierks A."/>
            <person name="Storesund J.E."/>
            <person name="Kallscheuer N."/>
            <person name="Luecker S."/>
            <person name="Lage O.M."/>
            <person name="Pohl T."/>
            <person name="Merkel B.J."/>
            <person name="Hornburger P."/>
            <person name="Mueller R.-W."/>
            <person name="Bruemmer F."/>
            <person name="Labrenz M."/>
            <person name="Spormann A.M."/>
            <person name="Op Den Camp H."/>
            <person name="Overmann J."/>
            <person name="Amann R."/>
            <person name="Jetten M.S.M."/>
            <person name="Mascher T."/>
            <person name="Medema M.H."/>
            <person name="Devos D.P."/>
            <person name="Kaster A.-K."/>
            <person name="Ovreas L."/>
            <person name="Rohde M."/>
            <person name="Galperin M.Y."/>
            <person name="Jogler C."/>
        </authorList>
    </citation>
    <scope>NUCLEOTIDE SEQUENCE [LARGE SCALE GENOMIC DNA]</scope>
    <source>
        <strain evidence="7 8">KOR42</strain>
    </source>
</reference>
<dbReference type="GO" id="GO:0016757">
    <property type="term" value="F:glycosyltransferase activity"/>
    <property type="evidence" value="ECO:0007669"/>
    <property type="project" value="UniProtKB-KW"/>
</dbReference>
<gene>
    <name evidence="7" type="ORF">KOR42_40580</name>
</gene>
<dbReference type="PANTHER" id="PTHR43646">
    <property type="entry name" value="GLYCOSYLTRANSFERASE"/>
    <property type="match status" value="1"/>
</dbReference>
<dbReference type="InterPro" id="IPR026461">
    <property type="entry name" value="Trfase_2_rSAM/seldom_assoc"/>
</dbReference>
<dbReference type="RefSeq" id="WP_146511460.1">
    <property type="nucleotide sequence ID" value="NZ_SIHI01000021.1"/>
</dbReference>
<evidence type="ECO:0000256" key="1">
    <source>
        <dbReference type="ARBA" id="ARBA00004236"/>
    </source>
</evidence>
<name>A0A5C5WBH0_9PLAN</name>
<dbReference type="AlphaFoldDB" id="A0A5C5WBH0"/>
<dbReference type="Pfam" id="PF00535">
    <property type="entry name" value="Glycos_transf_2"/>
    <property type="match status" value="1"/>
</dbReference>
<sequence length="250" mass="28088">MTHDTFSASMSKENFTSQIAVIIPTLNEENSIAGLISRLRQLGDFEIIVVDGGSSDETIAQSRNADKVLESPPGRARQQNLGAQHANAEYLLFLHADCDVSAGFDQAVADILRQPDVSAGCFSQRIDHPAKKYRLIESGNAWRVRVLGWIYGDQGLFVRRETFLKLGGFPEIELMEDLFFSKQLRREGRLVIANAPLTVSARRWEKRGVLVQTLSNWFMIVMVHLGVSPKRLAKWYGHVREEETDADSVN</sequence>
<keyword evidence="5" id="KW-0472">Membrane</keyword>
<dbReference type="PANTHER" id="PTHR43646:SF2">
    <property type="entry name" value="GLYCOSYLTRANSFERASE 2-LIKE DOMAIN-CONTAINING PROTEIN"/>
    <property type="match status" value="1"/>
</dbReference>
<dbReference type="Gene3D" id="3.90.550.10">
    <property type="entry name" value="Spore Coat Polysaccharide Biosynthesis Protein SpsA, Chain A"/>
    <property type="match status" value="1"/>
</dbReference>
<dbReference type="EMBL" id="SIHI01000021">
    <property type="protein sequence ID" value="TWT47974.1"/>
    <property type="molecule type" value="Genomic_DNA"/>
</dbReference>
<dbReference type="InterPro" id="IPR001173">
    <property type="entry name" value="Glyco_trans_2-like"/>
</dbReference>
<comment type="caution">
    <text evidence="7">The sequence shown here is derived from an EMBL/GenBank/DDBJ whole genome shotgun (WGS) entry which is preliminary data.</text>
</comment>
<evidence type="ECO:0000256" key="2">
    <source>
        <dbReference type="ARBA" id="ARBA00022475"/>
    </source>
</evidence>
<accession>A0A5C5WBH0</accession>